<dbReference type="GO" id="GO:0034727">
    <property type="term" value="P:piecemeal microautophagy of the nucleus"/>
    <property type="evidence" value="ECO:0007669"/>
    <property type="project" value="TreeGrafter"/>
</dbReference>
<evidence type="ECO:0000313" key="3">
    <source>
        <dbReference type="Proteomes" id="UP000693946"/>
    </source>
</evidence>
<comment type="caution">
    <text evidence="2">The sequence shown here is derived from an EMBL/GenBank/DDBJ whole genome shotgun (WGS) entry which is preliminary data.</text>
</comment>
<name>A0AAV6PET2_SOLSE</name>
<accession>A0AAV6PET2</accession>
<dbReference type="AlphaFoldDB" id="A0AAV6PET2"/>
<dbReference type="GO" id="GO:0000407">
    <property type="term" value="C:phagophore assembly site"/>
    <property type="evidence" value="ECO:0007669"/>
    <property type="project" value="TreeGrafter"/>
</dbReference>
<reference evidence="2 3" key="1">
    <citation type="journal article" date="2021" name="Sci. Rep.">
        <title>Chromosome anchoring in Senegalese sole (Solea senegalensis) reveals sex-associated markers and genome rearrangements in flatfish.</title>
        <authorList>
            <person name="Guerrero-Cozar I."/>
            <person name="Gomez-Garrido J."/>
            <person name="Berbel C."/>
            <person name="Martinez-Blanch J.F."/>
            <person name="Alioto T."/>
            <person name="Claros M.G."/>
            <person name="Gagnaire P.A."/>
            <person name="Manchado M."/>
        </authorList>
    </citation>
    <scope>NUCLEOTIDE SEQUENCE [LARGE SCALE GENOMIC DNA]</scope>
    <source>
        <strain evidence="2">Sse05_10M</strain>
    </source>
</reference>
<dbReference type="GO" id="GO:0015031">
    <property type="term" value="P:protein transport"/>
    <property type="evidence" value="ECO:0007669"/>
    <property type="project" value="TreeGrafter"/>
</dbReference>
<evidence type="ECO:0000256" key="1">
    <source>
        <dbReference type="SAM" id="Coils"/>
    </source>
</evidence>
<feature type="coiled-coil region" evidence="1">
    <location>
        <begin position="34"/>
        <end position="82"/>
    </location>
</feature>
<keyword evidence="1" id="KW-0175">Coiled coil</keyword>
<sequence>MNGTHYLDTEEQTQHLSEVLVPVLHEYVLCAETLRGVMRRRDNLQAEFEAKNEALVSRKTDQESLQDEVDGLADRVELANNALKGDWVRWRGSMRTDLRSALISTAEKNVEHYEKCLAVWESFLLSQRQEPSEQKDGDNVS</sequence>
<dbReference type="PANTHER" id="PTHR45949">
    <property type="entry name" value="SORTING NEXIN-4"/>
    <property type="match status" value="1"/>
</dbReference>
<protein>
    <recommendedName>
        <fullName evidence="4">Sorting nexin/Vps5-like C-terminal domain-containing protein</fullName>
    </recommendedName>
</protein>
<evidence type="ECO:0000313" key="2">
    <source>
        <dbReference type="EMBL" id="KAG7454173.1"/>
    </source>
</evidence>
<gene>
    <name evidence="2" type="ORF">JOB18_022827</name>
</gene>
<dbReference type="Proteomes" id="UP000693946">
    <property type="component" value="Unassembled WGS sequence"/>
</dbReference>
<dbReference type="PANTHER" id="PTHR45949:SF3">
    <property type="entry name" value="SORTING NEXIN-7"/>
    <property type="match status" value="1"/>
</dbReference>
<evidence type="ECO:0008006" key="4">
    <source>
        <dbReference type="Google" id="ProtNLM"/>
    </source>
</evidence>
<dbReference type="GO" id="GO:0032456">
    <property type="term" value="P:endocytic recycling"/>
    <property type="evidence" value="ECO:0007669"/>
    <property type="project" value="TreeGrafter"/>
</dbReference>
<dbReference type="GO" id="GO:0000422">
    <property type="term" value="P:autophagy of mitochondrion"/>
    <property type="evidence" value="ECO:0007669"/>
    <property type="project" value="TreeGrafter"/>
</dbReference>
<keyword evidence="3" id="KW-1185">Reference proteome</keyword>
<dbReference type="EMBL" id="JAGKHQ010001649">
    <property type="protein sequence ID" value="KAG7454173.1"/>
    <property type="molecule type" value="Genomic_DNA"/>
</dbReference>
<organism evidence="2 3">
    <name type="scientific">Solea senegalensis</name>
    <name type="common">Senegalese sole</name>
    <dbReference type="NCBI Taxonomy" id="28829"/>
    <lineage>
        <taxon>Eukaryota</taxon>
        <taxon>Metazoa</taxon>
        <taxon>Chordata</taxon>
        <taxon>Craniata</taxon>
        <taxon>Vertebrata</taxon>
        <taxon>Euteleostomi</taxon>
        <taxon>Actinopterygii</taxon>
        <taxon>Neopterygii</taxon>
        <taxon>Teleostei</taxon>
        <taxon>Neoteleostei</taxon>
        <taxon>Acanthomorphata</taxon>
        <taxon>Carangaria</taxon>
        <taxon>Pleuronectiformes</taxon>
        <taxon>Pleuronectoidei</taxon>
        <taxon>Soleidae</taxon>
        <taxon>Solea</taxon>
    </lineage>
</organism>
<proteinExistence type="predicted"/>
<dbReference type="GO" id="GO:0061709">
    <property type="term" value="P:reticulophagy"/>
    <property type="evidence" value="ECO:0007669"/>
    <property type="project" value="TreeGrafter"/>
</dbReference>
<dbReference type="GO" id="GO:0005769">
    <property type="term" value="C:early endosome"/>
    <property type="evidence" value="ECO:0007669"/>
    <property type="project" value="TreeGrafter"/>
</dbReference>